<dbReference type="AlphaFoldDB" id="A0A0U3T377"/>
<dbReference type="SUPFAM" id="SSF53335">
    <property type="entry name" value="S-adenosyl-L-methionine-dependent methyltransferases"/>
    <property type="match status" value="1"/>
</dbReference>
<dbReference type="EMBL" id="KT944274">
    <property type="protein sequence ID" value="ALV86747.1"/>
    <property type="molecule type" value="Genomic_DNA"/>
</dbReference>
<dbReference type="Gene3D" id="3.40.50.150">
    <property type="entry name" value="Vaccinia Virus protein VP39"/>
    <property type="match status" value="1"/>
</dbReference>
<protein>
    <submittedName>
        <fullName evidence="3">Methyltransferase</fullName>
    </submittedName>
</protein>
<keyword evidence="1 3" id="KW-0808">Transferase</keyword>
<keyword evidence="3" id="KW-0489">Methyltransferase</keyword>
<dbReference type="InterPro" id="IPR013216">
    <property type="entry name" value="Methyltransf_11"/>
</dbReference>
<proteinExistence type="predicted"/>
<organism evidence="3">
    <name type="scientific">uncultured bacterium P2N8</name>
    <dbReference type="NCBI Taxonomy" id="1748285"/>
    <lineage>
        <taxon>Bacteria</taxon>
        <taxon>environmental samples</taxon>
    </lineage>
</organism>
<dbReference type="GO" id="GO:0008757">
    <property type="term" value="F:S-adenosylmethionine-dependent methyltransferase activity"/>
    <property type="evidence" value="ECO:0007669"/>
    <property type="project" value="InterPro"/>
</dbReference>
<dbReference type="Pfam" id="PF08241">
    <property type="entry name" value="Methyltransf_11"/>
    <property type="match status" value="1"/>
</dbReference>
<feature type="domain" description="Methyltransferase type 11" evidence="2">
    <location>
        <begin position="44"/>
        <end position="136"/>
    </location>
</feature>
<name>A0A0U3T377_9BACT</name>
<dbReference type="InterPro" id="IPR029063">
    <property type="entry name" value="SAM-dependent_MTases_sf"/>
</dbReference>
<evidence type="ECO:0000313" key="3">
    <source>
        <dbReference type="EMBL" id="ALV86747.1"/>
    </source>
</evidence>
<evidence type="ECO:0000256" key="1">
    <source>
        <dbReference type="ARBA" id="ARBA00022679"/>
    </source>
</evidence>
<accession>A0A0U3T377</accession>
<dbReference type="PANTHER" id="PTHR43861">
    <property type="entry name" value="TRANS-ACONITATE 2-METHYLTRANSFERASE-RELATED"/>
    <property type="match status" value="1"/>
</dbReference>
<evidence type="ECO:0000259" key="2">
    <source>
        <dbReference type="Pfam" id="PF08241"/>
    </source>
</evidence>
<sequence length="261" mass="28162">MPDYALTNAWQEARQRLALLESELDPATRRRLLAMGVGPGWHCLEVGVGGGSIAHWLCQAVGPSGRVVATDIDTRLAAVDATPALDLLQHDLTREPLPAAQFDLVHTRWLLHHLPDLDAAVECLVGALRPGGRLLIEEPDFYPVHAQHCGSPPLYARFMDALTRAVVAATGRDCYWARGLPTLLANHGLGNIQSAAEVAVLRGGGPLARFYQLSGRQARQHVLDAGLINAADYDAALALLDDPQLWAFGACTVAAWGRRPE</sequence>
<dbReference type="GO" id="GO:0032259">
    <property type="term" value="P:methylation"/>
    <property type="evidence" value="ECO:0007669"/>
    <property type="project" value="UniProtKB-KW"/>
</dbReference>
<reference evidence="3" key="1">
    <citation type="submission" date="2015-10" db="EMBL/GenBank/DDBJ databases">
        <title>Biosynthesis of SCL-MCL polyhydroxyalkanoates by metagenomic clones in Pseudomonas putida.</title>
        <authorList>
            <person name="Cheng J."/>
            <person name="Charles T.C."/>
        </authorList>
    </citation>
    <scope>NUCLEOTIDE SEQUENCE</scope>
</reference>
<dbReference type="PANTHER" id="PTHR43861:SF3">
    <property type="entry name" value="PUTATIVE (AFU_ORTHOLOGUE AFUA_2G14390)-RELATED"/>
    <property type="match status" value="1"/>
</dbReference>
<dbReference type="CDD" id="cd02440">
    <property type="entry name" value="AdoMet_MTases"/>
    <property type="match status" value="1"/>
</dbReference>